<proteinExistence type="predicted"/>
<evidence type="ECO:0000313" key="2">
    <source>
        <dbReference type="Proteomes" id="UP001396334"/>
    </source>
</evidence>
<dbReference type="Proteomes" id="UP001396334">
    <property type="component" value="Unassembled WGS sequence"/>
</dbReference>
<comment type="caution">
    <text evidence="1">The sequence shown here is derived from an EMBL/GenBank/DDBJ whole genome shotgun (WGS) entry which is preliminary data.</text>
</comment>
<evidence type="ECO:0000313" key="1">
    <source>
        <dbReference type="EMBL" id="KAK9003592.1"/>
    </source>
</evidence>
<keyword evidence="2" id="KW-1185">Reference proteome</keyword>
<sequence length="119" mass="13128">MGDYQILTALSMKNHHPSTFLSMDSSASSHEELDLEMSRQIVLSRPPDINLSLSAEPSPPQMPWNPEHCDILDVELSSQVYDIECCLTIPKIGHKCSKMKAKVARNASGVVSGFDKSKV</sequence>
<dbReference type="PANTHER" id="PTHR33981">
    <property type="entry name" value="EXPRESSED PROTEIN"/>
    <property type="match status" value="1"/>
</dbReference>
<dbReference type="EMBL" id="JBBPBN010000033">
    <property type="protein sequence ID" value="KAK9003592.1"/>
    <property type="molecule type" value="Genomic_DNA"/>
</dbReference>
<organism evidence="1 2">
    <name type="scientific">Hibiscus sabdariffa</name>
    <name type="common">roselle</name>
    <dbReference type="NCBI Taxonomy" id="183260"/>
    <lineage>
        <taxon>Eukaryota</taxon>
        <taxon>Viridiplantae</taxon>
        <taxon>Streptophyta</taxon>
        <taxon>Embryophyta</taxon>
        <taxon>Tracheophyta</taxon>
        <taxon>Spermatophyta</taxon>
        <taxon>Magnoliopsida</taxon>
        <taxon>eudicotyledons</taxon>
        <taxon>Gunneridae</taxon>
        <taxon>Pentapetalae</taxon>
        <taxon>rosids</taxon>
        <taxon>malvids</taxon>
        <taxon>Malvales</taxon>
        <taxon>Malvaceae</taxon>
        <taxon>Malvoideae</taxon>
        <taxon>Hibiscus</taxon>
    </lineage>
</organism>
<dbReference type="PANTHER" id="PTHR33981:SF3">
    <property type="entry name" value="EXPRESSED PROTEIN"/>
    <property type="match status" value="1"/>
</dbReference>
<name>A0ABR2QSW6_9ROSI</name>
<accession>A0ABR2QSW6</accession>
<protein>
    <submittedName>
        <fullName evidence="1">Uncharacterized protein</fullName>
    </submittedName>
</protein>
<reference evidence="1 2" key="1">
    <citation type="journal article" date="2024" name="G3 (Bethesda)">
        <title>Genome assembly of Hibiscus sabdariffa L. provides insights into metabolisms of medicinal natural products.</title>
        <authorList>
            <person name="Kim T."/>
        </authorList>
    </citation>
    <scope>NUCLEOTIDE SEQUENCE [LARGE SCALE GENOMIC DNA]</scope>
    <source>
        <strain evidence="1">TK-2024</strain>
        <tissue evidence="1">Old leaves</tissue>
    </source>
</reference>
<gene>
    <name evidence="1" type="ORF">V6N11_084232</name>
</gene>